<evidence type="ECO:0000256" key="7">
    <source>
        <dbReference type="SAM" id="Phobius"/>
    </source>
</evidence>
<dbReference type="PANTHER" id="PTHR43867">
    <property type="entry name" value="CELLULOSE SYNTHASE CATALYTIC SUBUNIT A [UDP-FORMING]"/>
    <property type="match status" value="1"/>
</dbReference>
<feature type="domain" description="Type II secretion system protein GspE N-terminal" evidence="8">
    <location>
        <begin position="127"/>
        <end position="210"/>
    </location>
</feature>
<feature type="transmembrane region" description="Helical" evidence="7">
    <location>
        <begin position="554"/>
        <end position="578"/>
    </location>
</feature>
<dbReference type="EMBL" id="CP040818">
    <property type="protein sequence ID" value="QDL92599.1"/>
    <property type="molecule type" value="Genomic_DNA"/>
</dbReference>
<accession>A0A5B8G0H4</accession>
<protein>
    <submittedName>
        <fullName evidence="9">Glycosyltransferase</fullName>
    </submittedName>
</protein>
<dbReference type="OrthoDB" id="7431422at2"/>
<gene>
    <name evidence="9" type="ORF">FDP22_12865</name>
</gene>
<dbReference type="InterPro" id="IPR050321">
    <property type="entry name" value="Glycosyltr_2/OpgH_subfam"/>
</dbReference>
<dbReference type="SUPFAM" id="SSF53448">
    <property type="entry name" value="Nucleotide-diphospho-sugar transferases"/>
    <property type="match status" value="1"/>
</dbReference>
<keyword evidence="10" id="KW-1185">Reference proteome</keyword>
<dbReference type="Proteomes" id="UP000305888">
    <property type="component" value="Chromosome"/>
</dbReference>
<keyword evidence="4 7" id="KW-0812">Transmembrane</keyword>
<keyword evidence="5 7" id="KW-1133">Transmembrane helix</keyword>
<keyword evidence="6 7" id="KW-0472">Membrane</keyword>
<dbReference type="Gene3D" id="3.90.550.10">
    <property type="entry name" value="Spore Coat Polysaccharide Biosynthesis Protein SpsA, Chain A"/>
    <property type="match status" value="1"/>
</dbReference>
<dbReference type="GO" id="GO:0016757">
    <property type="term" value="F:glycosyltransferase activity"/>
    <property type="evidence" value="ECO:0007669"/>
    <property type="project" value="UniProtKB-KW"/>
</dbReference>
<evidence type="ECO:0000256" key="6">
    <source>
        <dbReference type="ARBA" id="ARBA00023136"/>
    </source>
</evidence>
<dbReference type="AlphaFoldDB" id="A0A5B8G0H4"/>
<dbReference type="KEGG" id="ppru:FDP22_12865"/>
<keyword evidence="3 9" id="KW-0808">Transferase</keyword>
<dbReference type="GO" id="GO:0016020">
    <property type="term" value="C:membrane"/>
    <property type="evidence" value="ECO:0007669"/>
    <property type="project" value="UniProtKB-SubCell"/>
</dbReference>
<dbReference type="InterPro" id="IPR029044">
    <property type="entry name" value="Nucleotide-diphossugar_trans"/>
</dbReference>
<dbReference type="PANTHER" id="PTHR43867:SF2">
    <property type="entry name" value="CELLULOSE SYNTHASE CATALYTIC SUBUNIT A [UDP-FORMING]"/>
    <property type="match status" value="1"/>
</dbReference>
<evidence type="ECO:0000259" key="8">
    <source>
        <dbReference type="Pfam" id="PF05157"/>
    </source>
</evidence>
<dbReference type="InterPro" id="IPR037257">
    <property type="entry name" value="T2SS_E_N_sf"/>
</dbReference>
<keyword evidence="2" id="KW-0328">Glycosyltransferase</keyword>
<feature type="transmembrane region" description="Helical" evidence="7">
    <location>
        <begin position="628"/>
        <end position="650"/>
    </location>
</feature>
<dbReference type="SUPFAM" id="SSF160246">
    <property type="entry name" value="EspE N-terminal domain-like"/>
    <property type="match status" value="1"/>
</dbReference>
<dbReference type="Pfam" id="PF05157">
    <property type="entry name" value="MshEN"/>
    <property type="match status" value="1"/>
</dbReference>
<dbReference type="InterPro" id="IPR007831">
    <property type="entry name" value="T2SS_GspE_N"/>
</dbReference>
<sequence length="709" mass="77146">MGQAGLATGLSRPRAVVPGRALVLVKPSLRLICDDWTPRVQESRPIVSTELHVPPSRLSAGPARIQAQQFGAFLVARGLIDAAILGRALARQRRSRRPLGEVLVAHGQLSRSALVRAQGTFLGIMEVDLVGAPADPALLARCSAPACLDIGCIPWRRVGGTVILVLADPTPERLREAEQACGLVPGSAAAAIADRLDIEAALALAFRERLARRASRRTRIDLSCRSWGRHTRAVAAGCVGLVLLAFAGFGIAPCLALIFCLAVLSNAATTALRLISLLLSWIIEDRSPVHDLPRLSRFRTLPQVSIMVPLFRETKVLDRLLAALGRLDYPAELLDIILVLEEDDTRMVEAVRARSLPPTCRALTVPADSLRTKPRALNYALDFCRGDIVGIYDAEDQPDPKQVAAVIEAFAESPARVACIQARLSYFNAGENWVSRCFAAEYATWFNVLLKGLQRVRFPVPLGGTSVFFRRAALEAVGAWDAHNVTEDADLGMRLARFGLRTRVINSVTLEEANCRPWPWVKQRSRWQKGYMVTWITHMLRPATLWRDLGPYRFLGFQVLMLGGASAQLSLPLLWLGWGMSSLGFVPSWIAAVPAPLMPIIAASLLAGQVVFFATNIRALVNTGQARLIPWLAVLPIYWPLGAAAAYKALFELVFSPFYWDKTDHGVSAVDPYAGAPLPGFKAAENPGARADAVPPMMPLEAQAVAARA</sequence>
<organism evidence="9 10">
    <name type="scientific">Paroceanicella profunda</name>
    <dbReference type="NCBI Taxonomy" id="2579971"/>
    <lineage>
        <taxon>Bacteria</taxon>
        <taxon>Pseudomonadati</taxon>
        <taxon>Pseudomonadota</taxon>
        <taxon>Alphaproteobacteria</taxon>
        <taxon>Rhodobacterales</taxon>
        <taxon>Paracoccaceae</taxon>
        <taxon>Paroceanicella</taxon>
    </lineage>
</organism>
<evidence type="ECO:0000256" key="4">
    <source>
        <dbReference type="ARBA" id="ARBA00022692"/>
    </source>
</evidence>
<comment type="subcellular location">
    <subcellularLocation>
        <location evidence="1">Membrane</location>
        <topology evidence="1">Multi-pass membrane protein</topology>
    </subcellularLocation>
</comment>
<evidence type="ECO:0000256" key="5">
    <source>
        <dbReference type="ARBA" id="ARBA00022989"/>
    </source>
</evidence>
<evidence type="ECO:0000256" key="1">
    <source>
        <dbReference type="ARBA" id="ARBA00004141"/>
    </source>
</evidence>
<name>A0A5B8G0H4_9RHOB</name>
<evidence type="ECO:0000256" key="3">
    <source>
        <dbReference type="ARBA" id="ARBA00022679"/>
    </source>
</evidence>
<proteinExistence type="predicted"/>
<reference evidence="9 10" key="1">
    <citation type="submission" date="2019-06" db="EMBL/GenBank/DDBJ databases">
        <title>Genome sequence of Rhodobacteraceae bacterium D4M1.</title>
        <authorList>
            <person name="Cao J."/>
        </authorList>
    </citation>
    <scope>NUCLEOTIDE SEQUENCE [LARGE SCALE GENOMIC DNA]</scope>
    <source>
        <strain evidence="9 10">D4M1</strain>
    </source>
</reference>
<evidence type="ECO:0000256" key="2">
    <source>
        <dbReference type="ARBA" id="ARBA00022676"/>
    </source>
</evidence>
<dbReference type="Pfam" id="PF13641">
    <property type="entry name" value="Glyco_tranf_2_3"/>
    <property type="match status" value="1"/>
</dbReference>
<evidence type="ECO:0000313" key="10">
    <source>
        <dbReference type="Proteomes" id="UP000305888"/>
    </source>
</evidence>
<evidence type="ECO:0000313" key="9">
    <source>
        <dbReference type="EMBL" id="QDL92599.1"/>
    </source>
</evidence>
<feature type="transmembrane region" description="Helical" evidence="7">
    <location>
        <begin position="233"/>
        <end position="258"/>
    </location>
</feature>